<sequence>MAARQDGYDGACPQEQRASTFTINVARLDSGTTVKESVSNESGPVFAVACYGPARAPLREVLGAAVLSTFLSAPATSWSTARCSAVGLSRRTHVAPARHTQVNVACAKPINM</sequence>
<organism evidence="1 2">
    <name type="scientific">Paraburkholderia youngii</name>
    <dbReference type="NCBI Taxonomy" id="2782701"/>
    <lineage>
        <taxon>Bacteria</taxon>
        <taxon>Pseudomonadati</taxon>
        <taxon>Pseudomonadota</taxon>
        <taxon>Betaproteobacteria</taxon>
        <taxon>Burkholderiales</taxon>
        <taxon>Burkholderiaceae</taxon>
        <taxon>Paraburkholderia</taxon>
    </lineage>
</organism>
<dbReference type="EMBL" id="JAALDK010000002">
    <property type="protein sequence ID" value="NUY05198.1"/>
    <property type="molecule type" value="Genomic_DNA"/>
</dbReference>
<dbReference type="Pfam" id="PF11005">
    <property type="entry name" value="DUF2844"/>
    <property type="match status" value="1"/>
</dbReference>
<dbReference type="InterPro" id="IPR021267">
    <property type="entry name" value="DUF2844"/>
</dbReference>
<dbReference type="Proteomes" id="UP000594380">
    <property type="component" value="Unassembled WGS sequence"/>
</dbReference>
<accession>A0A7Y6K890</accession>
<dbReference type="AlphaFoldDB" id="A0A7Y6K890"/>
<reference evidence="1 2" key="1">
    <citation type="submission" date="2020-02" db="EMBL/GenBank/DDBJ databases">
        <title>Paraburkholderia simonii sp. nov. and Paraburkholderia youngii sp. nov. Brazilian and Mexican Mimosa-associated rhizobia.</title>
        <authorList>
            <person name="Mavima L."/>
            <person name="Beukes C.W."/>
            <person name="Chan W.Y."/>
            <person name="Palmer M."/>
            <person name="De Meyer S.E."/>
            <person name="James E.K."/>
            <person name="Venter S.N."/>
            <person name="Steenkamp E.T."/>
        </authorList>
    </citation>
    <scope>NUCLEOTIDE SEQUENCE [LARGE SCALE GENOMIC DNA]</scope>
    <source>
        <strain evidence="1 2">JPY169</strain>
    </source>
</reference>
<name>A0A7Y6K890_9BURK</name>
<protein>
    <submittedName>
        <fullName evidence="1">DUF2844 domain-containing protein</fullName>
    </submittedName>
</protein>
<proteinExistence type="predicted"/>
<gene>
    <name evidence="1" type="ORF">G5S42_37120</name>
</gene>
<comment type="caution">
    <text evidence="1">The sequence shown here is derived from an EMBL/GenBank/DDBJ whole genome shotgun (WGS) entry which is preliminary data.</text>
</comment>
<evidence type="ECO:0000313" key="1">
    <source>
        <dbReference type="EMBL" id="NUY05198.1"/>
    </source>
</evidence>
<evidence type="ECO:0000313" key="2">
    <source>
        <dbReference type="Proteomes" id="UP000594380"/>
    </source>
</evidence>